<dbReference type="EMBL" id="QFPN01000004">
    <property type="protein sequence ID" value="PZQ15866.1"/>
    <property type="molecule type" value="Genomic_DNA"/>
</dbReference>
<reference evidence="2 3" key="1">
    <citation type="submission" date="2017-08" db="EMBL/GenBank/DDBJ databases">
        <title>Infants hospitalized years apart are colonized by the same room-sourced microbial strains.</title>
        <authorList>
            <person name="Brooks B."/>
            <person name="Olm M.R."/>
            <person name="Firek B.A."/>
            <person name="Baker R."/>
            <person name="Thomas B.C."/>
            <person name="Morowitz M.J."/>
            <person name="Banfield J.F."/>
        </authorList>
    </citation>
    <scope>NUCLEOTIDE SEQUENCE [LARGE SCALE GENOMIC DNA]</scope>
    <source>
        <strain evidence="2">S2_005_003_R2_43</strain>
    </source>
</reference>
<evidence type="ECO:0000313" key="2">
    <source>
        <dbReference type="EMBL" id="PZQ15866.1"/>
    </source>
</evidence>
<dbReference type="InterPro" id="IPR022123">
    <property type="entry name" value="DUF3658"/>
</dbReference>
<name>A0A2W5KFN8_ANCNO</name>
<dbReference type="AlphaFoldDB" id="A0A2W5KFN8"/>
<accession>A0A2W5KFN8</accession>
<protein>
    <recommendedName>
        <fullName evidence="1">DUF3658 domain-containing protein</fullName>
    </recommendedName>
</protein>
<dbReference type="Proteomes" id="UP000249577">
    <property type="component" value="Unassembled WGS sequence"/>
</dbReference>
<evidence type="ECO:0000259" key="1">
    <source>
        <dbReference type="Pfam" id="PF12395"/>
    </source>
</evidence>
<dbReference type="Pfam" id="PF12395">
    <property type="entry name" value="DUF3658"/>
    <property type="match status" value="1"/>
</dbReference>
<feature type="domain" description="DUF3658" evidence="1">
    <location>
        <begin position="154"/>
        <end position="256"/>
    </location>
</feature>
<sequence length="274" mass="30810">MDRPTRHVVFNPSARSSVLQALKALGRPDDVVALFDDLRRGPLRLSEIDRRERWFDEVLRIDFPQGLVGRWHREFWPAALDPSRRLVAWTSRLAAGDWTGYLAWTSRLGETPAEVIDISDIAFEWTDWQGRPARGRLPVPRVTPAMMMDRKLFDLARSVTAQDRMAASAELDRLASEDGAFRAMIDGTLTSLPLNAFDDRLMAATSSEFRKAARVIGSVLAEIGEAEGWCVDDLSLAARVGALVDEGRLEAAGDHNGSIRHYEVRRPSRWKDQS</sequence>
<comment type="caution">
    <text evidence="2">The sequence shown here is derived from an EMBL/GenBank/DDBJ whole genome shotgun (WGS) entry which is preliminary data.</text>
</comment>
<proteinExistence type="predicted"/>
<organism evidence="2 3">
    <name type="scientific">Ancylobacter novellus</name>
    <name type="common">Thiobacillus novellus</name>
    <dbReference type="NCBI Taxonomy" id="921"/>
    <lineage>
        <taxon>Bacteria</taxon>
        <taxon>Pseudomonadati</taxon>
        <taxon>Pseudomonadota</taxon>
        <taxon>Alphaproteobacteria</taxon>
        <taxon>Hyphomicrobiales</taxon>
        <taxon>Xanthobacteraceae</taxon>
        <taxon>Ancylobacter</taxon>
    </lineage>
</organism>
<evidence type="ECO:0000313" key="3">
    <source>
        <dbReference type="Proteomes" id="UP000249577"/>
    </source>
</evidence>
<gene>
    <name evidence="2" type="ORF">DI565_08540</name>
</gene>